<dbReference type="SUPFAM" id="SSF53335">
    <property type="entry name" value="S-adenosyl-L-methionine-dependent methyltransferases"/>
    <property type="match status" value="1"/>
</dbReference>
<evidence type="ECO:0000313" key="3">
    <source>
        <dbReference type="Proteomes" id="UP001165685"/>
    </source>
</evidence>
<dbReference type="GO" id="GO:0032259">
    <property type="term" value="P:methylation"/>
    <property type="evidence" value="ECO:0007669"/>
    <property type="project" value="UniProtKB-KW"/>
</dbReference>
<name>A0ABT4TS14_9ACTN</name>
<sequence>MSGTGPGERAAAPLAALLTPVGAELLERAAREEEGADALRAATRLRAFAEERADELAGQLAGQGAPPSPADAAAAALTQARLRSRAREKFGERADRMFFTPNGLEQATRAEAARHRAARFASALGPGTRVADLCCGIGADAVALAEAGMRVDAVDADPATAAAASANFTALGVDDRARARVGTVGPDWRPGPDTGAVFCDPARRGGRGRVFDPDAYSPAWGTVEELASAAPAACVKAAPGLPYARIPQGVSAEWVSVGGEVKEAALWFGRLADGAARRATLLRGGRADTLSGGAEEAQAPVGEVGRYLYEPDGAVVRAHLVAEAAERVGGALLDPRIAYIASDEHVETPFCRAYEVHEAMPFSLKRLRAAVRARGAGTVTIKKRGSAVDVERLRRDLRPSGPGSVVVVLTRIGEKPFCLLCSEVSAAS</sequence>
<keyword evidence="2" id="KW-0808">Transferase</keyword>
<organism evidence="2 3">
    <name type="scientific">Nocardiopsis suaedae</name>
    <dbReference type="NCBI Taxonomy" id="3018444"/>
    <lineage>
        <taxon>Bacteria</taxon>
        <taxon>Bacillati</taxon>
        <taxon>Actinomycetota</taxon>
        <taxon>Actinomycetes</taxon>
        <taxon>Streptosporangiales</taxon>
        <taxon>Nocardiopsidaceae</taxon>
        <taxon>Nocardiopsis</taxon>
    </lineage>
</organism>
<keyword evidence="2" id="KW-0489">Methyltransferase</keyword>
<dbReference type="Pfam" id="PF18096">
    <property type="entry name" value="Thump_like"/>
    <property type="match status" value="1"/>
</dbReference>
<dbReference type="Gene3D" id="3.40.50.150">
    <property type="entry name" value="Vaccinia Virus protein VP39"/>
    <property type="match status" value="1"/>
</dbReference>
<protein>
    <submittedName>
        <fullName evidence="2">SAM-dependent methyltransferase</fullName>
    </submittedName>
</protein>
<dbReference type="Proteomes" id="UP001165685">
    <property type="component" value="Unassembled WGS sequence"/>
</dbReference>
<accession>A0ABT4TS14</accession>
<dbReference type="RefSeq" id="WP_270680119.1">
    <property type="nucleotide sequence ID" value="NZ_JAQFWP010000056.1"/>
</dbReference>
<dbReference type="PANTHER" id="PTHR14741:SF32">
    <property type="entry name" value="TRIMETHYLGUANOSINE SYNTHASE"/>
    <property type="match status" value="1"/>
</dbReference>
<evidence type="ECO:0000259" key="1">
    <source>
        <dbReference type="Pfam" id="PF18096"/>
    </source>
</evidence>
<dbReference type="PANTHER" id="PTHR14741">
    <property type="entry name" value="S-ADENOSYLMETHIONINE-DEPENDENT METHYLTRANSFERASE RELATED"/>
    <property type="match status" value="1"/>
</dbReference>
<proteinExistence type="predicted"/>
<evidence type="ECO:0000313" key="2">
    <source>
        <dbReference type="EMBL" id="MDA2807491.1"/>
    </source>
</evidence>
<dbReference type="InterPro" id="IPR041497">
    <property type="entry name" value="Thump-like"/>
</dbReference>
<keyword evidence="3" id="KW-1185">Reference proteome</keyword>
<feature type="domain" description="THUMP-like" evidence="1">
    <location>
        <begin position="352"/>
        <end position="422"/>
    </location>
</feature>
<dbReference type="EMBL" id="JAQFWP010000056">
    <property type="protein sequence ID" value="MDA2807491.1"/>
    <property type="molecule type" value="Genomic_DNA"/>
</dbReference>
<reference evidence="2" key="1">
    <citation type="submission" date="2023-01" db="EMBL/GenBank/DDBJ databases">
        <title>Draft genome sequence of Nocardiopsis sp. LSu2-4 isolated from halophytes.</title>
        <authorList>
            <person name="Duangmal K."/>
            <person name="Chantavorakit T."/>
        </authorList>
    </citation>
    <scope>NUCLEOTIDE SEQUENCE</scope>
    <source>
        <strain evidence="2">LSu2-4</strain>
    </source>
</reference>
<dbReference type="GO" id="GO:0008168">
    <property type="term" value="F:methyltransferase activity"/>
    <property type="evidence" value="ECO:0007669"/>
    <property type="project" value="UniProtKB-KW"/>
</dbReference>
<dbReference type="InterPro" id="IPR029063">
    <property type="entry name" value="SAM-dependent_MTases_sf"/>
</dbReference>
<gene>
    <name evidence="2" type="ORF">O4U47_23485</name>
</gene>
<comment type="caution">
    <text evidence="2">The sequence shown here is derived from an EMBL/GenBank/DDBJ whole genome shotgun (WGS) entry which is preliminary data.</text>
</comment>